<proteinExistence type="predicted"/>
<evidence type="ECO:0008006" key="4">
    <source>
        <dbReference type="Google" id="ProtNLM"/>
    </source>
</evidence>
<evidence type="ECO:0000256" key="1">
    <source>
        <dbReference type="SAM" id="SignalP"/>
    </source>
</evidence>
<dbReference type="EMBL" id="KQ971342">
    <property type="protein sequence ID" value="EFA03875.1"/>
    <property type="molecule type" value="Genomic_DNA"/>
</dbReference>
<evidence type="ECO:0000313" key="3">
    <source>
        <dbReference type="Proteomes" id="UP000007266"/>
    </source>
</evidence>
<dbReference type="KEGG" id="tca:103312924"/>
<organism evidence="2 3">
    <name type="scientific">Tribolium castaneum</name>
    <name type="common">Red flour beetle</name>
    <dbReference type="NCBI Taxonomy" id="7070"/>
    <lineage>
        <taxon>Eukaryota</taxon>
        <taxon>Metazoa</taxon>
        <taxon>Ecdysozoa</taxon>
        <taxon>Arthropoda</taxon>
        <taxon>Hexapoda</taxon>
        <taxon>Insecta</taxon>
        <taxon>Pterygota</taxon>
        <taxon>Neoptera</taxon>
        <taxon>Endopterygota</taxon>
        <taxon>Coleoptera</taxon>
        <taxon>Polyphaga</taxon>
        <taxon>Cucujiformia</taxon>
        <taxon>Tenebrionidae</taxon>
        <taxon>Tenebrionidae incertae sedis</taxon>
        <taxon>Tribolium</taxon>
    </lineage>
</organism>
<keyword evidence="3" id="KW-1185">Reference proteome</keyword>
<dbReference type="AlphaFoldDB" id="D6WJ32"/>
<gene>
    <name evidence="2" type="primary">AUGUSTUS-3.0.2_13999</name>
    <name evidence="2" type="ORF">TcasGA2_TC013999</name>
</gene>
<reference evidence="2 3" key="2">
    <citation type="journal article" date="2010" name="Nucleic Acids Res.">
        <title>BeetleBase in 2010: revisions to provide comprehensive genomic information for Tribolium castaneum.</title>
        <authorList>
            <person name="Kim H.S."/>
            <person name="Murphy T."/>
            <person name="Xia J."/>
            <person name="Caragea D."/>
            <person name="Park Y."/>
            <person name="Beeman R.W."/>
            <person name="Lorenzen M.D."/>
            <person name="Butcher S."/>
            <person name="Manak J.R."/>
            <person name="Brown S.J."/>
        </authorList>
    </citation>
    <scope>GENOME REANNOTATION</scope>
    <source>
        <strain evidence="2 3">Georgia GA2</strain>
    </source>
</reference>
<reference evidence="2 3" key="1">
    <citation type="journal article" date="2008" name="Nature">
        <title>The genome of the model beetle and pest Tribolium castaneum.</title>
        <authorList>
            <consortium name="Tribolium Genome Sequencing Consortium"/>
            <person name="Richards S."/>
            <person name="Gibbs R.A."/>
            <person name="Weinstock G.M."/>
            <person name="Brown S.J."/>
            <person name="Denell R."/>
            <person name="Beeman R.W."/>
            <person name="Gibbs R."/>
            <person name="Beeman R.W."/>
            <person name="Brown S.J."/>
            <person name="Bucher G."/>
            <person name="Friedrich M."/>
            <person name="Grimmelikhuijzen C.J."/>
            <person name="Klingler M."/>
            <person name="Lorenzen M."/>
            <person name="Richards S."/>
            <person name="Roth S."/>
            <person name="Schroder R."/>
            <person name="Tautz D."/>
            <person name="Zdobnov E.M."/>
            <person name="Muzny D."/>
            <person name="Gibbs R.A."/>
            <person name="Weinstock G.M."/>
            <person name="Attaway T."/>
            <person name="Bell S."/>
            <person name="Buhay C.J."/>
            <person name="Chandrabose M.N."/>
            <person name="Chavez D."/>
            <person name="Clerk-Blankenburg K.P."/>
            <person name="Cree A."/>
            <person name="Dao M."/>
            <person name="Davis C."/>
            <person name="Chacko J."/>
            <person name="Dinh H."/>
            <person name="Dugan-Rocha S."/>
            <person name="Fowler G."/>
            <person name="Garner T.T."/>
            <person name="Garnes J."/>
            <person name="Gnirke A."/>
            <person name="Hawes A."/>
            <person name="Hernandez J."/>
            <person name="Hines S."/>
            <person name="Holder M."/>
            <person name="Hume J."/>
            <person name="Jhangiani S.N."/>
            <person name="Joshi V."/>
            <person name="Khan Z.M."/>
            <person name="Jackson L."/>
            <person name="Kovar C."/>
            <person name="Kowis A."/>
            <person name="Lee S."/>
            <person name="Lewis L.R."/>
            <person name="Margolis J."/>
            <person name="Morgan M."/>
            <person name="Nazareth L.V."/>
            <person name="Nguyen N."/>
            <person name="Okwuonu G."/>
            <person name="Parker D."/>
            <person name="Richards S."/>
            <person name="Ruiz S.J."/>
            <person name="Santibanez J."/>
            <person name="Savard J."/>
            <person name="Scherer S.E."/>
            <person name="Schneider B."/>
            <person name="Sodergren E."/>
            <person name="Tautz D."/>
            <person name="Vattahil S."/>
            <person name="Villasana D."/>
            <person name="White C.S."/>
            <person name="Wright R."/>
            <person name="Park Y."/>
            <person name="Beeman R.W."/>
            <person name="Lord J."/>
            <person name="Oppert B."/>
            <person name="Lorenzen M."/>
            <person name="Brown S."/>
            <person name="Wang L."/>
            <person name="Savard J."/>
            <person name="Tautz D."/>
            <person name="Richards S."/>
            <person name="Weinstock G."/>
            <person name="Gibbs R.A."/>
            <person name="Liu Y."/>
            <person name="Worley K."/>
            <person name="Weinstock G."/>
            <person name="Elsik C.G."/>
            <person name="Reese J.T."/>
            <person name="Elhaik E."/>
            <person name="Landan G."/>
            <person name="Graur D."/>
            <person name="Arensburger P."/>
            <person name="Atkinson P."/>
            <person name="Beeman R.W."/>
            <person name="Beidler J."/>
            <person name="Brown S.J."/>
            <person name="Demuth J.P."/>
            <person name="Drury D.W."/>
            <person name="Du Y.Z."/>
            <person name="Fujiwara H."/>
            <person name="Lorenzen M."/>
            <person name="Maselli V."/>
            <person name="Osanai M."/>
            <person name="Park Y."/>
            <person name="Robertson H.M."/>
            <person name="Tu Z."/>
            <person name="Wang J.J."/>
            <person name="Wang S."/>
            <person name="Richards S."/>
            <person name="Song H."/>
            <person name="Zhang L."/>
            <person name="Sodergren E."/>
            <person name="Werner D."/>
            <person name="Stanke M."/>
            <person name="Morgenstern B."/>
            <person name="Solovyev V."/>
            <person name="Kosarev P."/>
            <person name="Brown G."/>
            <person name="Chen H.C."/>
            <person name="Ermolaeva O."/>
            <person name="Hlavina W."/>
            <person name="Kapustin Y."/>
            <person name="Kiryutin B."/>
            <person name="Kitts P."/>
            <person name="Maglott D."/>
            <person name="Pruitt K."/>
            <person name="Sapojnikov V."/>
            <person name="Souvorov A."/>
            <person name="Mackey A.J."/>
            <person name="Waterhouse R.M."/>
            <person name="Wyder S."/>
            <person name="Zdobnov E.M."/>
            <person name="Zdobnov E.M."/>
            <person name="Wyder S."/>
            <person name="Kriventseva E.V."/>
            <person name="Kadowaki T."/>
            <person name="Bork P."/>
            <person name="Aranda M."/>
            <person name="Bao R."/>
            <person name="Beermann A."/>
            <person name="Berns N."/>
            <person name="Bolognesi R."/>
            <person name="Bonneton F."/>
            <person name="Bopp D."/>
            <person name="Brown S.J."/>
            <person name="Bucher G."/>
            <person name="Butts T."/>
            <person name="Chaumot A."/>
            <person name="Denell R.E."/>
            <person name="Ferrier D.E."/>
            <person name="Friedrich M."/>
            <person name="Gordon C.M."/>
            <person name="Jindra M."/>
            <person name="Klingler M."/>
            <person name="Lan Q."/>
            <person name="Lattorff H.M."/>
            <person name="Laudet V."/>
            <person name="von Levetsow C."/>
            <person name="Liu Z."/>
            <person name="Lutz R."/>
            <person name="Lynch J.A."/>
            <person name="da Fonseca R.N."/>
            <person name="Posnien N."/>
            <person name="Reuter R."/>
            <person name="Roth S."/>
            <person name="Savard J."/>
            <person name="Schinko J.B."/>
            <person name="Schmitt C."/>
            <person name="Schoppmeier M."/>
            <person name="Schroder R."/>
            <person name="Shippy T.D."/>
            <person name="Simonnet F."/>
            <person name="Marques-Souza H."/>
            <person name="Tautz D."/>
            <person name="Tomoyasu Y."/>
            <person name="Trauner J."/>
            <person name="Van der Zee M."/>
            <person name="Vervoort M."/>
            <person name="Wittkopp N."/>
            <person name="Wimmer E.A."/>
            <person name="Yang X."/>
            <person name="Jones A.K."/>
            <person name="Sattelle D.B."/>
            <person name="Ebert P.R."/>
            <person name="Nelson D."/>
            <person name="Scott J.G."/>
            <person name="Beeman R.W."/>
            <person name="Muthukrishnan S."/>
            <person name="Kramer K.J."/>
            <person name="Arakane Y."/>
            <person name="Beeman R.W."/>
            <person name="Zhu Q."/>
            <person name="Hogenkamp D."/>
            <person name="Dixit R."/>
            <person name="Oppert B."/>
            <person name="Jiang H."/>
            <person name="Zou Z."/>
            <person name="Marshall J."/>
            <person name="Elpidina E."/>
            <person name="Vinokurov K."/>
            <person name="Oppert C."/>
            <person name="Zou Z."/>
            <person name="Evans J."/>
            <person name="Lu Z."/>
            <person name="Zhao P."/>
            <person name="Sumathipala N."/>
            <person name="Altincicek B."/>
            <person name="Vilcinskas A."/>
            <person name="Williams M."/>
            <person name="Hultmark D."/>
            <person name="Hetru C."/>
            <person name="Jiang H."/>
            <person name="Grimmelikhuijzen C.J."/>
            <person name="Hauser F."/>
            <person name="Cazzamali G."/>
            <person name="Williamson M."/>
            <person name="Park Y."/>
            <person name="Li B."/>
            <person name="Tanaka Y."/>
            <person name="Predel R."/>
            <person name="Neupert S."/>
            <person name="Schachtner J."/>
            <person name="Verleyen P."/>
            <person name="Raible F."/>
            <person name="Bork P."/>
            <person name="Friedrich M."/>
            <person name="Walden K.K."/>
            <person name="Robertson H.M."/>
            <person name="Angeli S."/>
            <person name="Foret S."/>
            <person name="Bucher G."/>
            <person name="Schuetz S."/>
            <person name="Maleszka R."/>
            <person name="Wimmer E.A."/>
            <person name="Beeman R.W."/>
            <person name="Lorenzen M."/>
            <person name="Tomoyasu Y."/>
            <person name="Miller S.C."/>
            <person name="Grossmann D."/>
            <person name="Bucher G."/>
        </authorList>
    </citation>
    <scope>NUCLEOTIDE SEQUENCE [LARGE SCALE GENOMIC DNA]</scope>
    <source>
        <strain evidence="2 3">Georgia GA2</strain>
    </source>
</reference>
<feature type="signal peptide" evidence="1">
    <location>
        <begin position="1"/>
        <end position="21"/>
    </location>
</feature>
<protein>
    <recommendedName>
        <fullName evidence="4">Secreted protein</fullName>
    </recommendedName>
</protein>
<feature type="chain" id="PRO_5003089817" description="Secreted protein" evidence="1">
    <location>
        <begin position="22"/>
        <end position="181"/>
    </location>
</feature>
<accession>D6WJ32</accession>
<sequence>MPSSAPYAPLFAFLLVSSVRCDVVRPRRQGLHPHEADDPNFAVRRCIKCESYDACVKKEEWVFMQCAKETIASLPFGQNEKIFRIASHPDLNDTSKSTHCAIIQWPKSEIRGCVPENINETLFCNYFAKKTGVNLSLCSTCPADVKPCNDEEPPREDRAELRAKHNVGFLCVCTALAILIR</sequence>
<dbReference type="Proteomes" id="UP000007266">
    <property type="component" value="Linkage group 5"/>
</dbReference>
<keyword evidence="1" id="KW-0732">Signal</keyword>
<dbReference type="HOGENOM" id="CLU_1490891_0_0_1"/>
<evidence type="ECO:0000313" key="2">
    <source>
        <dbReference type="EMBL" id="EFA03875.1"/>
    </source>
</evidence>
<dbReference type="OrthoDB" id="10384139at2759"/>
<dbReference type="InParanoid" id="D6WJ32"/>
<name>D6WJ32_TRICA</name>